<dbReference type="InterPro" id="IPR036170">
    <property type="entry name" value="YezG-like_sf"/>
</dbReference>
<sequence>MASRDDELYSEIGRILFESAPENARIILLDAELSSEDDHAKFLYDYIDTKGVKTWFLPGTPTTDSLLLERLVELRKYYVANNLTNGKLAWHGCLVTVDLEKMKINLDYRYD</sequence>
<gene>
    <name evidence="1" type="ORF">EEN88_13335</name>
</gene>
<dbReference type="Proteomes" id="UP000839513">
    <property type="component" value="Unassembled WGS sequence"/>
</dbReference>
<evidence type="ECO:0000313" key="1">
    <source>
        <dbReference type="EMBL" id="MHS98797.1"/>
    </source>
</evidence>
<reference evidence="1" key="1">
    <citation type="submission" date="2018-11" db="EMBL/GenBank/DDBJ databases">
        <authorList>
            <consortium name="PulseNet: The National Subtyping Network for Foodborne Disease Surveillance"/>
            <person name="Tarr C.L."/>
            <person name="Trees E."/>
            <person name="Katz L.S."/>
            <person name="Carleton-Romer H.A."/>
            <person name="Stroika S."/>
            <person name="Kucerova Z."/>
            <person name="Roache K.F."/>
            <person name="Sabol A.L."/>
            <person name="Besser J."/>
            <person name="Gerner-Smidt P."/>
        </authorList>
    </citation>
    <scope>NUCLEOTIDE SEQUENCE [LARGE SCALE GENOMIC DNA]</scope>
    <source>
        <strain evidence="1">PNUSAS059687</strain>
    </source>
</reference>
<protein>
    <submittedName>
        <fullName evidence="1">Uncharacterized protein</fullName>
    </submittedName>
</protein>
<accession>A0A3J2D799</accession>
<dbReference type="EMBL" id="RNUA01000046">
    <property type="protein sequence ID" value="MHS98797.1"/>
    <property type="molecule type" value="Genomic_DNA"/>
</dbReference>
<dbReference type="SUPFAM" id="SSF160424">
    <property type="entry name" value="BH3703-like"/>
    <property type="match status" value="1"/>
</dbReference>
<name>A0A3J2D799_SALER</name>
<comment type="caution">
    <text evidence="1">The sequence shown here is derived from an EMBL/GenBank/DDBJ whole genome shotgun (WGS) entry which is preliminary data.</text>
</comment>
<dbReference type="AlphaFoldDB" id="A0A3J2D799"/>
<proteinExistence type="predicted"/>
<organism evidence="1">
    <name type="scientific">Salmonella enterica</name>
    <name type="common">Salmonella choleraesuis</name>
    <dbReference type="NCBI Taxonomy" id="28901"/>
    <lineage>
        <taxon>Bacteria</taxon>
        <taxon>Pseudomonadati</taxon>
        <taxon>Pseudomonadota</taxon>
        <taxon>Gammaproteobacteria</taxon>
        <taxon>Enterobacterales</taxon>
        <taxon>Enterobacteriaceae</taxon>
        <taxon>Salmonella</taxon>
    </lineage>
</organism>